<sequence length="51" mass="5813">MVVWSYSIVARQRVLDTWVPPERTALNGRRTLNGENLESGNPSGFLARRQL</sequence>
<dbReference type="Proteomes" id="UP000054516">
    <property type="component" value="Unassembled WGS sequence"/>
</dbReference>
<evidence type="ECO:0000313" key="2">
    <source>
        <dbReference type="EMBL" id="GAW26562.1"/>
    </source>
</evidence>
<organism evidence="2">
    <name type="scientific">Rosellinia necatrix</name>
    <name type="common">White root-rot fungus</name>
    <dbReference type="NCBI Taxonomy" id="77044"/>
    <lineage>
        <taxon>Eukaryota</taxon>
        <taxon>Fungi</taxon>
        <taxon>Dikarya</taxon>
        <taxon>Ascomycota</taxon>
        <taxon>Pezizomycotina</taxon>
        <taxon>Sordariomycetes</taxon>
        <taxon>Xylariomycetidae</taxon>
        <taxon>Xylariales</taxon>
        <taxon>Xylariaceae</taxon>
        <taxon>Rosellinia</taxon>
    </lineage>
</organism>
<protein>
    <submittedName>
        <fullName evidence="2">Putative MYB DNA-binding domain-containing protein</fullName>
    </submittedName>
</protein>
<proteinExistence type="predicted"/>
<accession>A0A1S8A9D6</accession>
<reference evidence="2" key="1">
    <citation type="submission" date="2016-03" db="EMBL/GenBank/DDBJ databases">
        <title>Draft genome sequence of Rosellinia necatrix.</title>
        <authorList>
            <person name="Kanematsu S."/>
        </authorList>
    </citation>
    <scope>NUCLEOTIDE SEQUENCE [LARGE SCALE GENOMIC DNA]</scope>
    <source>
        <strain evidence="2">W97</strain>
    </source>
</reference>
<evidence type="ECO:0000256" key="1">
    <source>
        <dbReference type="SAM" id="MobiDB-lite"/>
    </source>
</evidence>
<evidence type="ECO:0000313" key="3">
    <source>
        <dbReference type="Proteomes" id="UP000054516"/>
    </source>
</evidence>
<feature type="compositionally biased region" description="Polar residues" evidence="1">
    <location>
        <begin position="33"/>
        <end position="42"/>
    </location>
</feature>
<keyword evidence="3" id="KW-1185">Reference proteome</keyword>
<dbReference type="GO" id="GO:0003677">
    <property type="term" value="F:DNA binding"/>
    <property type="evidence" value="ECO:0007669"/>
    <property type="project" value="UniProtKB-KW"/>
</dbReference>
<dbReference type="AlphaFoldDB" id="A0A1S8A9D6"/>
<dbReference type="EMBL" id="DF977482">
    <property type="protein sequence ID" value="GAW26562.1"/>
    <property type="molecule type" value="Genomic_DNA"/>
</dbReference>
<name>A0A1S8A9D6_ROSNE</name>
<dbReference type="OrthoDB" id="10299282at2759"/>
<keyword evidence="2" id="KW-0238">DNA-binding</keyword>
<gene>
    <name evidence="2" type="ORF">SAMD00023353_3700330</name>
</gene>
<feature type="region of interest" description="Disordered" evidence="1">
    <location>
        <begin position="32"/>
        <end position="51"/>
    </location>
</feature>